<evidence type="ECO:0000313" key="3">
    <source>
        <dbReference type="Proteomes" id="UP000053989"/>
    </source>
</evidence>
<keyword evidence="3" id="KW-1185">Reference proteome</keyword>
<feature type="compositionally biased region" description="Low complexity" evidence="1">
    <location>
        <begin position="79"/>
        <end position="100"/>
    </location>
</feature>
<protein>
    <recommendedName>
        <fullName evidence="4">CCHC-type domain-containing protein</fullName>
    </recommendedName>
</protein>
<dbReference type="STRING" id="1036808.A0A0C3D1E6"/>
<evidence type="ECO:0000256" key="1">
    <source>
        <dbReference type="SAM" id="MobiDB-lite"/>
    </source>
</evidence>
<accession>A0A0C3D1E6</accession>
<dbReference type="AlphaFoldDB" id="A0A0C3D1E6"/>
<gene>
    <name evidence="2" type="ORF">SCLCIDRAFT_34879</name>
</gene>
<dbReference type="EMBL" id="KN822934">
    <property type="protein sequence ID" value="KIM49956.1"/>
    <property type="molecule type" value="Genomic_DNA"/>
</dbReference>
<dbReference type="InParanoid" id="A0A0C3D1E6"/>
<reference evidence="3" key="2">
    <citation type="submission" date="2015-01" db="EMBL/GenBank/DDBJ databases">
        <title>Evolutionary Origins and Diversification of the Mycorrhizal Mutualists.</title>
        <authorList>
            <consortium name="DOE Joint Genome Institute"/>
            <consortium name="Mycorrhizal Genomics Consortium"/>
            <person name="Kohler A."/>
            <person name="Kuo A."/>
            <person name="Nagy L.G."/>
            <person name="Floudas D."/>
            <person name="Copeland A."/>
            <person name="Barry K.W."/>
            <person name="Cichocki N."/>
            <person name="Veneault-Fourrey C."/>
            <person name="LaButti K."/>
            <person name="Lindquist E.A."/>
            <person name="Lipzen A."/>
            <person name="Lundell T."/>
            <person name="Morin E."/>
            <person name="Murat C."/>
            <person name="Riley R."/>
            <person name="Ohm R."/>
            <person name="Sun H."/>
            <person name="Tunlid A."/>
            <person name="Henrissat B."/>
            <person name="Grigoriev I.V."/>
            <person name="Hibbett D.S."/>
            <person name="Martin F."/>
        </authorList>
    </citation>
    <scope>NUCLEOTIDE SEQUENCE [LARGE SCALE GENOMIC DNA]</scope>
    <source>
        <strain evidence="3">Foug A</strain>
    </source>
</reference>
<organism evidence="2 3">
    <name type="scientific">Scleroderma citrinum Foug A</name>
    <dbReference type="NCBI Taxonomy" id="1036808"/>
    <lineage>
        <taxon>Eukaryota</taxon>
        <taxon>Fungi</taxon>
        <taxon>Dikarya</taxon>
        <taxon>Basidiomycota</taxon>
        <taxon>Agaricomycotina</taxon>
        <taxon>Agaricomycetes</taxon>
        <taxon>Agaricomycetidae</taxon>
        <taxon>Boletales</taxon>
        <taxon>Sclerodermatineae</taxon>
        <taxon>Sclerodermataceae</taxon>
        <taxon>Scleroderma</taxon>
    </lineage>
</organism>
<dbReference type="OrthoDB" id="2688047at2759"/>
<name>A0A0C3D1E6_9AGAM</name>
<feature type="compositionally biased region" description="Polar residues" evidence="1">
    <location>
        <begin position="68"/>
        <end position="78"/>
    </location>
</feature>
<sequence>MRDNHQVVQYIVNFNCLASQVWDYGDGALRHLFYSGLPDHLKDEITHEIDTRYWEHKDEISHFAKCHPSSSSKPSNFRGNSSKSSNTTSSASTPGSSKPANKPMSSTTRPDLTAKLGKDGKLTADEQKQCLNNNLCMFCGGTGHFANKYHKKVKQAKACAAATAMSGKLDSTLGASSKVKKE</sequence>
<proteinExistence type="predicted"/>
<evidence type="ECO:0008006" key="4">
    <source>
        <dbReference type="Google" id="ProtNLM"/>
    </source>
</evidence>
<feature type="region of interest" description="Disordered" evidence="1">
    <location>
        <begin position="65"/>
        <end position="115"/>
    </location>
</feature>
<dbReference type="HOGENOM" id="CLU_033743_4_0_1"/>
<dbReference type="Proteomes" id="UP000053989">
    <property type="component" value="Unassembled WGS sequence"/>
</dbReference>
<evidence type="ECO:0000313" key="2">
    <source>
        <dbReference type="EMBL" id="KIM49956.1"/>
    </source>
</evidence>
<reference evidence="2 3" key="1">
    <citation type="submission" date="2014-04" db="EMBL/GenBank/DDBJ databases">
        <authorList>
            <consortium name="DOE Joint Genome Institute"/>
            <person name="Kuo A."/>
            <person name="Kohler A."/>
            <person name="Nagy L.G."/>
            <person name="Floudas D."/>
            <person name="Copeland A."/>
            <person name="Barry K.W."/>
            <person name="Cichocki N."/>
            <person name="Veneault-Fourrey C."/>
            <person name="LaButti K."/>
            <person name="Lindquist E.A."/>
            <person name="Lipzen A."/>
            <person name="Lundell T."/>
            <person name="Morin E."/>
            <person name="Murat C."/>
            <person name="Sun H."/>
            <person name="Tunlid A."/>
            <person name="Henrissat B."/>
            <person name="Grigoriev I.V."/>
            <person name="Hibbett D.S."/>
            <person name="Martin F."/>
            <person name="Nordberg H.P."/>
            <person name="Cantor M.N."/>
            <person name="Hua S.X."/>
        </authorList>
    </citation>
    <scope>NUCLEOTIDE SEQUENCE [LARGE SCALE GENOMIC DNA]</scope>
    <source>
        <strain evidence="2 3">Foug A</strain>
    </source>
</reference>